<dbReference type="InterPro" id="IPR006626">
    <property type="entry name" value="PbH1"/>
</dbReference>
<organism evidence="1 2">
    <name type="scientific">Chitinophaga cymbidii</name>
    <dbReference type="NCBI Taxonomy" id="1096750"/>
    <lineage>
        <taxon>Bacteria</taxon>
        <taxon>Pseudomonadati</taxon>
        <taxon>Bacteroidota</taxon>
        <taxon>Chitinophagia</taxon>
        <taxon>Chitinophagales</taxon>
        <taxon>Chitinophagaceae</taxon>
        <taxon>Chitinophaga</taxon>
    </lineage>
</organism>
<sequence length="427" mass="46263">MSLLNAREFTLTPDVNGRLMIDNSNDYYLPGDILNLDGDFSAVFFTNLSGSASEPIIIRNASGTVTTIGNPAWNGGSWAEGLVFTNCHHIILGAETDKSDFVINGSAQPARQAYMNLVLRRHTDNFEIKNLTINDGGTGIWAKTDPLITDTSSWYPNSQMFNLKIHDVEIDGTHNEAMYVGHTATYWDLTAGTSYYGDSSGFIPGHQYVQPIKWYNVKIYDNYVHNIGADGIQTSAIDLLEVYNNEVTNWALQHNYSHNGGILIGGRTTNTNTHDNYVHNGWGELLQFYGSGEGGATHVIHNNLFRTNEAGNDGVSLRPTANGVVQITNNTFAKTGGNLIRLNGNSGAATAAHIINANALIEPRTAGGTVYPNAYIYTEGGATYTEGTGSNANTKFLTVALADVDTTNYYLPNPGSPVGVSGYRKTP</sequence>
<dbReference type="SUPFAM" id="SSF51126">
    <property type="entry name" value="Pectin lyase-like"/>
    <property type="match status" value="1"/>
</dbReference>
<gene>
    <name evidence="1" type="ORF">CCY01nite_31360</name>
</gene>
<name>A0A512RME0_9BACT</name>
<dbReference type="SMART" id="SM00710">
    <property type="entry name" value="PbH1"/>
    <property type="match status" value="6"/>
</dbReference>
<dbReference type="InterPro" id="IPR011050">
    <property type="entry name" value="Pectin_lyase_fold/virulence"/>
</dbReference>
<keyword evidence="2" id="KW-1185">Reference proteome</keyword>
<reference evidence="1 2" key="1">
    <citation type="submission" date="2019-07" db="EMBL/GenBank/DDBJ databases">
        <title>Whole genome shotgun sequence of Chitinophaga cymbidii NBRC 109752.</title>
        <authorList>
            <person name="Hosoyama A."/>
            <person name="Uohara A."/>
            <person name="Ohji S."/>
            <person name="Ichikawa N."/>
        </authorList>
    </citation>
    <scope>NUCLEOTIDE SEQUENCE [LARGE SCALE GENOMIC DNA]</scope>
    <source>
        <strain evidence="1 2">NBRC 109752</strain>
    </source>
</reference>
<evidence type="ECO:0000313" key="2">
    <source>
        <dbReference type="Proteomes" id="UP000321436"/>
    </source>
</evidence>
<dbReference type="Proteomes" id="UP000321436">
    <property type="component" value="Unassembled WGS sequence"/>
</dbReference>
<dbReference type="AlphaFoldDB" id="A0A512RME0"/>
<dbReference type="Gene3D" id="2.160.20.10">
    <property type="entry name" value="Single-stranded right-handed beta-helix, Pectin lyase-like"/>
    <property type="match status" value="1"/>
</dbReference>
<comment type="caution">
    <text evidence="1">The sequence shown here is derived from an EMBL/GenBank/DDBJ whole genome shotgun (WGS) entry which is preliminary data.</text>
</comment>
<proteinExistence type="predicted"/>
<protein>
    <recommendedName>
        <fullName evidence="3">Right handed beta helix domain-containing protein</fullName>
    </recommendedName>
</protein>
<dbReference type="EMBL" id="BKAU01000003">
    <property type="protein sequence ID" value="GEP96876.1"/>
    <property type="molecule type" value="Genomic_DNA"/>
</dbReference>
<accession>A0A512RME0</accession>
<evidence type="ECO:0008006" key="3">
    <source>
        <dbReference type="Google" id="ProtNLM"/>
    </source>
</evidence>
<evidence type="ECO:0000313" key="1">
    <source>
        <dbReference type="EMBL" id="GEP96876.1"/>
    </source>
</evidence>
<dbReference type="InterPro" id="IPR012334">
    <property type="entry name" value="Pectin_lyas_fold"/>
</dbReference>